<keyword evidence="2" id="KW-0472">Membrane</keyword>
<keyword evidence="4" id="KW-1185">Reference proteome</keyword>
<comment type="caution">
    <text evidence="3">The sequence shown here is derived from an EMBL/GenBank/DDBJ whole genome shotgun (WGS) entry which is preliminary data.</text>
</comment>
<dbReference type="EMBL" id="JSVC01000027">
    <property type="protein sequence ID" value="KIC92855.1"/>
    <property type="molecule type" value="Genomic_DNA"/>
</dbReference>
<feature type="region of interest" description="Disordered" evidence="1">
    <location>
        <begin position="1"/>
        <end position="23"/>
    </location>
</feature>
<dbReference type="STRING" id="1349421.OI18_20795"/>
<name>A0A0C1IFD1_9BACT</name>
<dbReference type="Proteomes" id="UP000031408">
    <property type="component" value="Unassembled WGS sequence"/>
</dbReference>
<reference evidence="3 4" key="1">
    <citation type="submission" date="2014-11" db="EMBL/GenBank/DDBJ databases">
        <title>Genome sequence of Flavihumibacter solisilvae 3-3.</title>
        <authorList>
            <person name="Zhou G."/>
            <person name="Li M."/>
            <person name="Wang G."/>
        </authorList>
    </citation>
    <scope>NUCLEOTIDE SEQUENCE [LARGE SCALE GENOMIC DNA]</scope>
    <source>
        <strain evidence="3 4">3-3</strain>
    </source>
</reference>
<evidence type="ECO:0000313" key="4">
    <source>
        <dbReference type="Proteomes" id="UP000031408"/>
    </source>
</evidence>
<dbReference type="AlphaFoldDB" id="A0A0C1IFD1"/>
<evidence type="ECO:0000256" key="1">
    <source>
        <dbReference type="SAM" id="MobiDB-lite"/>
    </source>
</evidence>
<feature type="transmembrane region" description="Helical" evidence="2">
    <location>
        <begin position="52"/>
        <end position="70"/>
    </location>
</feature>
<feature type="region of interest" description="Disordered" evidence="1">
    <location>
        <begin position="75"/>
        <end position="99"/>
    </location>
</feature>
<evidence type="ECO:0000313" key="3">
    <source>
        <dbReference type="EMBL" id="KIC92855.1"/>
    </source>
</evidence>
<dbReference type="RefSeq" id="WP_039143548.1">
    <property type="nucleotide sequence ID" value="NZ_JSVC01000027.1"/>
</dbReference>
<gene>
    <name evidence="3" type="ORF">OI18_20795</name>
</gene>
<sequence>MQDRNPGNQSRLSQLLDSIETPPDEFRLDKNAAWKKLSARCSESPKRKRAGLLWPAAAILLISVGAFLFYRQDPGKTPDQARVETERQTKPETEMSSVETRNIPAKKIQHSMPVKQPVMTRRAVKVAAPALEPLPAIIPDTAAYFSSVAPETTSVAVISPLPKKKLKQVHINELEPASGTQQEILTRKEKKRFFLYMNTGSATSVETMAGGSDPQIKIKFNNN</sequence>
<organism evidence="3 4">
    <name type="scientific">Flavihumibacter solisilvae</name>
    <dbReference type="NCBI Taxonomy" id="1349421"/>
    <lineage>
        <taxon>Bacteria</taxon>
        <taxon>Pseudomonadati</taxon>
        <taxon>Bacteroidota</taxon>
        <taxon>Chitinophagia</taxon>
        <taxon>Chitinophagales</taxon>
        <taxon>Chitinophagaceae</taxon>
        <taxon>Flavihumibacter</taxon>
    </lineage>
</organism>
<keyword evidence="2" id="KW-1133">Transmembrane helix</keyword>
<evidence type="ECO:0000256" key="2">
    <source>
        <dbReference type="SAM" id="Phobius"/>
    </source>
</evidence>
<proteinExistence type="predicted"/>
<feature type="compositionally biased region" description="Polar residues" evidence="1">
    <location>
        <begin position="1"/>
        <end position="16"/>
    </location>
</feature>
<dbReference type="OrthoDB" id="665348at2"/>
<accession>A0A0C1IFD1</accession>
<feature type="compositionally biased region" description="Basic and acidic residues" evidence="1">
    <location>
        <begin position="75"/>
        <end position="93"/>
    </location>
</feature>
<protein>
    <submittedName>
        <fullName evidence="3">Uncharacterized protein</fullName>
    </submittedName>
</protein>
<keyword evidence="2" id="KW-0812">Transmembrane</keyword>